<keyword evidence="4" id="KW-1185">Reference proteome</keyword>
<dbReference type="PANTHER" id="PTHR30050">
    <property type="entry name" value="CHROMOSOMAL REPLICATION INITIATOR PROTEIN DNAA"/>
    <property type="match status" value="1"/>
</dbReference>
<dbReference type="PANTHER" id="PTHR30050:SF5">
    <property type="entry name" value="DNAA REGULATORY INACTIVATOR HDA"/>
    <property type="match status" value="1"/>
</dbReference>
<dbReference type="GO" id="GO:0003688">
    <property type="term" value="F:DNA replication origin binding"/>
    <property type="evidence" value="ECO:0007669"/>
    <property type="project" value="TreeGrafter"/>
</dbReference>
<evidence type="ECO:0000313" key="3">
    <source>
        <dbReference type="EMBL" id="VVD87439.1"/>
    </source>
</evidence>
<organism evidence="3 4">
    <name type="scientific">Pandoraea horticolens</name>
    <dbReference type="NCBI Taxonomy" id="2508298"/>
    <lineage>
        <taxon>Bacteria</taxon>
        <taxon>Pseudomonadati</taxon>
        <taxon>Pseudomonadota</taxon>
        <taxon>Betaproteobacteria</taxon>
        <taxon>Burkholderiales</taxon>
        <taxon>Burkholderiaceae</taxon>
        <taxon>Pandoraea</taxon>
    </lineage>
</organism>
<dbReference type="AlphaFoldDB" id="A0A5E4TMR7"/>
<dbReference type="GO" id="GO:0032297">
    <property type="term" value="P:negative regulation of DNA-templated DNA replication initiation"/>
    <property type="evidence" value="ECO:0007669"/>
    <property type="project" value="InterPro"/>
</dbReference>
<feature type="domain" description="Chromosomal replication initiator protein DnaA ATPAse" evidence="1">
    <location>
        <begin position="56"/>
        <end position="113"/>
    </location>
</feature>
<dbReference type="InterPro" id="IPR013317">
    <property type="entry name" value="DnaA_dom"/>
</dbReference>
<dbReference type="InterPro" id="IPR017788">
    <property type="entry name" value="Hda"/>
</dbReference>
<name>A0A5E4TMR7_9BURK</name>
<dbReference type="InterPro" id="IPR055199">
    <property type="entry name" value="Hda_lid"/>
</dbReference>
<dbReference type="Gene3D" id="3.40.50.300">
    <property type="entry name" value="P-loop containing nucleotide triphosphate hydrolases"/>
    <property type="match status" value="1"/>
</dbReference>
<dbReference type="Proteomes" id="UP000343317">
    <property type="component" value="Unassembled WGS sequence"/>
</dbReference>
<protein>
    <submittedName>
        <fullName evidence="3">DnaA regulatory inactivator Hda</fullName>
    </submittedName>
</protein>
<dbReference type="Pfam" id="PF22688">
    <property type="entry name" value="Hda_lid"/>
    <property type="match status" value="1"/>
</dbReference>
<gene>
    <name evidence="3" type="primary">hda</name>
    <name evidence="3" type="ORF">PHO31112_01434</name>
</gene>
<reference evidence="3 4" key="1">
    <citation type="submission" date="2019-08" db="EMBL/GenBank/DDBJ databases">
        <authorList>
            <person name="Peeters C."/>
        </authorList>
    </citation>
    <scope>NUCLEOTIDE SEQUENCE [LARGE SCALE GENOMIC DNA]</scope>
    <source>
        <strain evidence="3 4">LMG 31112</strain>
    </source>
</reference>
<accession>A0A5E4TMR7</accession>
<dbReference type="EMBL" id="CABPSM010000003">
    <property type="protein sequence ID" value="VVD87439.1"/>
    <property type="molecule type" value="Genomic_DNA"/>
</dbReference>
<dbReference type="Pfam" id="PF00308">
    <property type="entry name" value="Bac_DnaA"/>
    <property type="match status" value="1"/>
</dbReference>
<evidence type="ECO:0000259" key="2">
    <source>
        <dbReference type="Pfam" id="PF22688"/>
    </source>
</evidence>
<dbReference type="Gene3D" id="1.10.8.60">
    <property type="match status" value="1"/>
</dbReference>
<dbReference type="InterPro" id="IPR027417">
    <property type="entry name" value="P-loop_NTPase"/>
</dbReference>
<dbReference type="NCBIfam" id="TIGR03420">
    <property type="entry name" value="DnaA_homol_Hda"/>
    <property type="match status" value="1"/>
</dbReference>
<sequence length="276" mass="30640">MRFYPMRVSFRHANRISDAGEGRRAPHNRTVPALRRLSSFVIQQLYLDLGTPPPATFDNFIVGPNREPALMLAGLNAELSAGTARDRGVYLWGAAGSGRTHLMEALCHAVGPSARYLRPNSPLAAFTFDDESTVYCVDDCDNLSPTQQIAAFNLFNETRARPHCAFVAAGSQPPVDMPLREDLRTRLGWGLVFHIVGLDDDGKKQALQNAARERGLQLAADVPAYLLTHFQRDMSSLMALLDRLDRFSMEQKRAVTLPLLRQMLTHTDPVTPDGKN</sequence>
<evidence type="ECO:0000259" key="1">
    <source>
        <dbReference type="Pfam" id="PF00308"/>
    </source>
</evidence>
<dbReference type="SUPFAM" id="SSF52540">
    <property type="entry name" value="P-loop containing nucleoside triphosphate hydrolases"/>
    <property type="match status" value="1"/>
</dbReference>
<evidence type="ECO:0000313" key="4">
    <source>
        <dbReference type="Proteomes" id="UP000343317"/>
    </source>
</evidence>
<dbReference type="GO" id="GO:0006270">
    <property type="term" value="P:DNA replication initiation"/>
    <property type="evidence" value="ECO:0007669"/>
    <property type="project" value="TreeGrafter"/>
</dbReference>
<dbReference type="GO" id="GO:0005886">
    <property type="term" value="C:plasma membrane"/>
    <property type="evidence" value="ECO:0007669"/>
    <property type="project" value="TreeGrafter"/>
</dbReference>
<proteinExistence type="predicted"/>
<feature type="domain" description="Hda lid" evidence="2">
    <location>
        <begin position="200"/>
        <end position="264"/>
    </location>
</feature>